<dbReference type="Proteomes" id="UP000626109">
    <property type="component" value="Unassembled WGS sequence"/>
</dbReference>
<dbReference type="Gene3D" id="3.40.50.1820">
    <property type="entry name" value="alpha/beta hydrolase"/>
    <property type="match status" value="1"/>
</dbReference>
<dbReference type="InterPro" id="IPR013094">
    <property type="entry name" value="AB_hydrolase_3"/>
</dbReference>
<dbReference type="GO" id="GO:0016787">
    <property type="term" value="F:hydrolase activity"/>
    <property type="evidence" value="ECO:0007669"/>
    <property type="project" value="UniProtKB-KW"/>
</dbReference>
<dbReference type="PANTHER" id="PTHR48081">
    <property type="entry name" value="AB HYDROLASE SUPERFAMILY PROTEIN C4A8.06C"/>
    <property type="match status" value="1"/>
</dbReference>
<accession>A0A813JTJ7</accession>
<dbReference type="InterPro" id="IPR050300">
    <property type="entry name" value="GDXG_lipolytic_enzyme"/>
</dbReference>
<gene>
    <name evidence="3" type="ORF">PGLA2088_LOCUS24104</name>
</gene>
<evidence type="ECO:0000256" key="1">
    <source>
        <dbReference type="ARBA" id="ARBA00022801"/>
    </source>
</evidence>
<reference evidence="3" key="1">
    <citation type="submission" date="2021-02" db="EMBL/GenBank/DDBJ databases">
        <authorList>
            <person name="Dougan E. K."/>
            <person name="Rhodes N."/>
            <person name="Thang M."/>
            <person name="Chan C."/>
        </authorList>
    </citation>
    <scope>NUCLEOTIDE SEQUENCE</scope>
</reference>
<dbReference type="EMBL" id="CAJNNW010026358">
    <property type="protein sequence ID" value="CAE8684761.1"/>
    <property type="molecule type" value="Genomic_DNA"/>
</dbReference>
<proteinExistence type="predicted"/>
<sequence length="580" mass="62815">MTSLLQYAPLQETMGSHMYPEPKSHYTTATAEELFKPGWEASCPVGCAFCCLDAYRANCSPIPMCCPRQNIACVTVYNCVCGVSQGIFIKPLWAPCNPCGLCCPLYQWDCLCCCCKSPEARCASLTFQVQHFLAASGADLLRLYPVPNIEPPTFVDAQSPGNPTEEAMYMGNPSGIVYPWKGAAPNRFAELAYSAADFGLKLPCCKILQCYLRSGSRTAWQVASTAVGSESPGEVSGNNFGGVWIYPRRCGTLPTPHGSGYGNEALVDRPGNPQVGNRVILFIHGGAFLATGPQEYLWLVGFHLAEQSGNVVLIPSSKGSGLSPFPAQLDQLTRTYLDLVKFYGCDNVLVMGDSAGANAAMATIMHAVENCGAPPPAALALFSPWTNLADSALRPPFVTMGTDQDTTPPGNNLLVGGFLHYGQKDVLPLNAFPLVNDAYSSKVYRETNELVSPGLADSKGSLTYLPPTFLTYGGDEVLKYQQGELRNNLKVTKLDSKYRDRFSWYPYDTVLFDDGDSSEASNVYVAPGMPHDYNIFGAPLVYQLGCCCGKGDAQTCEPMRGWLKALEFVDKVPGFKLQPL</sequence>
<protein>
    <recommendedName>
        <fullName evidence="2">Alpha/beta hydrolase fold-3 domain-containing protein</fullName>
    </recommendedName>
</protein>
<organism evidence="3 4">
    <name type="scientific">Polarella glacialis</name>
    <name type="common">Dinoflagellate</name>
    <dbReference type="NCBI Taxonomy" id="89957"/>
    <lineage>
        <taxon>Eukaryota</taxon>
        <taxon>Sar</taxon>
        <taxon>Alveolata</taxon>
        <taxon>Dinophyceae</taxon>
        <taxon>Suessiales</taxon>
        <taxon>Suessiaceae</taxon>
        <taxon>Polarella</taxon>
    </lineage>
</organism>
<comment type="caution">
    <text evidence="3">The sequence shown here is derived from an EMBL/GenBank/DDBJ whole genome shotgun (WGS) entry which is preliminary data.</text>
</comment>
<name>A0A813JTJ7_POLGL</name>
<dbReference type="AlphaFoldDB" id="A0A813JTJ7"/>
<evidence type="ECO:0000313" key="3">
    <source>
        <dbReference type="EMBL" id="CAE8684761.1"/>
    </source>
</evidence>
<feature type="domain" description="Alpha/beta hydrolase fold-3" evidence="2">
    <location>
        <begin position="280"/>
        <end position="493"/>
    </location>
</feature>
<dbReference type="InterPro" id="IPR029058">
    <property type="entry name" value="AB_hydrolase_fold"/>
</dbReference>
<dbReference type="SUPFAM" id="SSF53474">
    <property type="entry name" value="alpha/beta-Hydrolases"/>
    <property type="match status" value="1"/>
</dbReference>
<evidence type="ECO:0000313" key="4">
    <source>
        <dbReference type="Proteomes" id="UP000626109"/>
    </source>
</evidence>
<dbReference type="Pfam" id="PF07859">
    <property type="entry name" value="Abhydrolase_3"/>
    <property type="match status" value="1"/>
</dbReference>
<dbReference type="PANTHER" id="PTHR48081:SF8">
    <property type="entry name" value="ALPHA_BETA HYDROLASE FOLD-3 DOMAIN-CONTAINING PROTEIN-RELATED"/>
    <property type="match status" value="1"/>
</dbReference>
<keyword evidence="1" id="KW-0378">Hydrolase</keyword>
<evidence type="ECO:0000259" key="2">
    <source>
        <dbReference type="Pfam" id="PF07859"/>
    </source>
</evidence>